<accession>A0A2U1SS12</accession>
<name>A0A2U1SS12_METSR</name>
<dbReference type="SMART" id="SM00464">
    <property type="entry name" value="LON"/>
    <property type="match status" value="1"/>
</dbReference>
<dbReference type="Pfam" id="PF02190">
    <property type="entry name" value="LON_substr_bdg"/>
    <property type="match status" value="1"/>
</dbReference>
<evidence type="ECO:0000259" key="1">
    <source>
        <dbReference type="PROSITE" id="PS51787"/>
    </source>
</evidence>
<dbReference type="SUPFAM" id="SSF88697">
    <property type="entry name" value="PUA domain-like"/>
    <property type="match status" value="1"/>
</dbReference>
<feature type="domain" description="Lon N-terminal" evidence="1">
    <location>
        <begin position="17"/>
        <end position="211"/>
    </location>
</feature>
<dbReference type="PANTHER" id="PTHR46732">
    <property type="entry name" value="ATP-DEPENDENT PROTEASE LA (LON) DOMAIN PROTEIN"/>
    <property type="match status" value="1"/>
</dbReference>
<protein>
    <submittedName>
        <fullName evidence="2">Peptidase S16</fullName>
    </submittedName>
</protein>
<dbReference type="Proteomes" id="UP000245137">
    <property type="component" value="Unassembled WGS sequence"/>
</dbReference>
<dbReference type="RefSeq" id="WP_108916709.1">
    <property type="nucleotide sequence ID" value="NZ_BGJY01000008.1"/>
</dbReference>
<proteinExistence type="predicted"/>
<dbReference type="AlphaFoldDB" id="A0A2U1SS12"/>
<dbReference type="EMBL" id="PUIV01000008">
    <property type="protein sequence ID" value="PWB94412.1"/>
    <property type="molecule type" value="Genomic_DNA"/>
</dbReference>
<dbReference type="PANTHER" id="PTHR46732:SF8">
    <property type="entry name" value="ATP-DEPENDENT PROTEASE LA (LON) DOMAIN PROTEIN"/>
    <property type="match status" value="1"/>
</dbReference>
<evidence type="ECO:0000313" key="3">
    <source>
        <dbReference type="EMBL" id="TRL33346.1"/>
    </source>
</evidence>
<dbReference type="InterPro" id="IPR015947">
    <property type="entry name" value="PUA-like_sf"/>
</dbReference>
<organism evidence="2 4">
    <name type="scientific">Methylosinus sporium</name>
    <dbReference type="NCBI Taxonomy" id="428"/>
    <lineage>
        <taxon>Bacteria</taxon>
        <taxon>Pseudomonadati</taxon>
        <taxon>Pseudomonadota</taxon>
        <taxon>Alphaproteobacteria</taxon>
        <taxon>Hyphomicrobiales</taxon>
        <taxon>Methylocystaceae</taxon>
        <taxon>Methylosinus</taxon>
    </lineage>
</organism>
<evidence type="ECO:0000313" key="5">
    <source>
        <dbReference type="Proteomes" id="UP000316781"/>
    </source>
</evidence>
<sequence length="222" mass="24630">MSVNHPYRDSSALPGVIPVFPLTRALLLPRGELPLNIFEPRYLAMVDDAIASQRVIGMIQPLPGQDEHEQTPVLHRIGCAGRITRFSETGDGRYLISLTGIARFRIEEELPRTLAYRTCRVAYDDFLIDLEPGAGEDDVDRTGMIRMLREFADGSQLDVDWTSIDAAPNEALVNALAMMSPFGSDEKQALLEAVDLRSRAEILVALAELDLAQNSDDPPQFH</sequence>
<dbReference type="InterPro" id="IPR003111">
    <property type="entry name" value="Lon_prtase_N"/>
</dbReference>
<keyword evidence="4" id="KW-1185">Reference proteome</keyword>
<gene>
    <name evidence="2" type="ORF">C5689_07760</name>
    <name evidence="3" type="ORF">FM996_10730</name>
</gene>
<reference evidence="3 5" key="3">
    <citation type="submission" date="2019-07" db="EMBL/GenBank/DDBJ databases">
        <title>Ln-dependent methylotrophs.</title>
        <authorList>
            <person name="Tani A."/>
        </authorList>
    </citation>
    <scope>NUCLEOTIDE SEQUENCE [LARGE SCALE GENOMIC DNA]</scope>
    <source>
        <strain evidence="3 5">SM89A</strain>
    </source>
</reference>
<dbReference type="OrthoDB" id="9806457at2"/>
<dbReference type="Gene3D" id="2.30.130.40">
    <property type="entry name" value="LON domain-like"/>
    <property type="match status" value="1"/>
</dbReference>
<dbReference type="EMBL" id="VJMF01000042">
    <property type="protein sequence ID" value="TRL33346.1"/>
    <property type="molecule type" value="Genomic_DNA"/>
</dbReference>
<dbReference type="InterPro" id="IPR046336">
    <property type="entry name" value="Lon_prtase_N_sf"/>
</dbReference>
<reference evidence="2 4" key="1">
    <citation type="journal article" date="2018" name="Appl. Microbiol. Biotechnol.">
        <title>Co-cultivation of the strictly anaerobic methanogen Methanosarcina barkeri with aerobic methanotrophs in an oxygen-limited membrane bioreactor.</title>
        <authorList>
            <person name="In 't Zandt M.H."/>
            <person name="van den Bosch T.J.M."/>
            <person name="Rijkers R."/>
            <person name="van Kessel M.A.H.J."/>
            <person name="Jetten M.S.M."/>
            <person name="Welte C.U."/>
        </authorList>
    </citation>
    <scope>NUCLEOTIDE SEQUENCE [LARGE SCALE GENOMIC DNA]</scope>
    <source>
        <strain evidence="2 4">DSM 17706</strain>
    </source>
</reference>
<dbReference type="PROSITE" id="PS51787">
    <property type="entry name" value="LON_N"/>
    <property type="match status" value="1"/>
</dbReference>
<comment type="caution">
    <text evidence="2">The sequence shown here is derived from an EMBL/GenBank/DDBJ whole genome shotgun (WGS) entry which is preliminary data.</text>
</comment>
<reference evidence="2" key="2">
    <citation type="submission" date="2018-02" db="EMBL/GenBank/DDBJ databases">
        <authorList>
            <person name="Cohen D.B."/>
            <person name="Kent A.D."/>
        </authorList>
    </citation>
    <scope>NUCLEOTIDE SEQUENCE</scope>
    <source>
        <strain evidence="2">DSM 17706</strain>
    </source>
</reference>
<evidence type="ECO:0000313" key="4">
    <source>
        <dbReference type="Proteomes" id="UP000245137"/>
    </source>
</evidence>
<evidence type="ECO:0000313" key="2">
    <source>
        <dbReference type="EMBL" id="PWB94412.1"/>
    </source>
</evidence>
<dbReference type="Proteomes" id="UP000316781">
    <property type="component" value="Unassembled WGS sequence"/>
</dbReference>